<dbReference type="STRING" id="37625.SAMN05660420_01388"/>
<feature type="domain" description="AMMECR1" evidence="1">
    <location>
        <begin position="1"/>
        <end position="179"/>
    </location>
</feature>
<dbReference type="InterPro" id="IPR027485">
    <property type="entry name" value="AMMECR1_N"/>
</dbReference>
<dbReference type="Proteomes" id="UP000199409">
    <property type="component" value="Unassembled WGS sequence"/>
</dbReference>
<accession>A0A1H3YTR9</accession>
<name>A0A1H3YTR9_9BACT</name>
<dbReference type="EMBL" id="FNQN01000003">
    <property type="protein sequence ID" value="SEA14959.1"/>
    <property type="molecule type" value="Genomic_DNA"/>
</dbReference>
<dbReference type="PROSITE" id="PS51112">
    <property type="entry name" value="AMMECR1"/>
    <property type="match status" value="1"/>
</dbReference>
<dbReference type="NCBIfam" id="TIGR00296">
    <property type="entry name" value="TIGR00296 family protein"/>
    <property type="match status" value="1"/>
</dbReference>
<dbReference type="RefSeq" id="WP_092346081.1">
    <property type="nucleotide sequence ID" value="NZ_FNQN01000003.1"/>
</dbReference>
<dbReference type="InterPro" id="IPR036071">
    <property type="entry name" value="AMMECR1_dom_sf"/>
</dbReference>
<evidence type="ECO:0000313" key="2">
    <source>
        <dbReference type="EMBL" id="SEA14959.1"/>
    </source>
</evidence>
<dbReference type="AlphaFoldDB" id="A0A1H3YTR9"/>
<organism evidence="2 3">
    <name type="scientific">Desulfuromusa kysingii</name>
    <dbReference type="NCBI Taxonomy" id="37625"/>
    <lineage>
        <taxon>Bacteria</taxon>
        <taxon>Pseudomonadati</taxon>
        <taxon>Thermodesulfobacteriota</taxon>
        <taxon>Desulfuromonadia</taxon>
        <taxon>Desulfuromonadales</taxon>
        <taxon>Geopsychrobacteraceae</taxon>
        <taxon>Desulfuromusa</taxon>
    </lineage>
</organism>
<dbReference type="InterPro" id="IPR027623">
    <property type="entry name" value="AmmeMemoSam_A"/>
</dbReference>
<dbReference type="InterPro" id="IPR023473">
    <property type="entry name" value="AMMECR1"/>
</dbReference>
<dbReference type="SUPFAM" id="SSF143447">
    <property type="entry name" value="AMMECR1-like"/>
    <property type="match status" value="1"/>
</dbReference>
<dbReference type="PANTHER" id="PTHR13016:SF0">
    <property type="entry name" value="AMME SYNDROME CANDIDATE GENE 1 PROTEIN"/>
    <property type="match status" value="1"/>
</dbReference>
<sequence>MLAKTDATELLTIARDAITHQINNEAYRLEPRKEGPLTTQSGCFVTITQQGRLRGCIGHFQAQQPLFKEVAAMAVAAACHDPRFKPMDRADLDNFELEITILSPLEKISDINQIIVGTHGIYIIKGSNRGVLLPQVATEYGWDRETFLQQTCIKAGLPENSWLHPEAELFIFSGEIIHE</sequence>
<dbReference type="InterPro" id="IPR002733">
    <property type="entry name" value="AMMECR1_domain"/>
</dbReference>
<evidence type="ECO:0000259" key="1">
    <source>
        <dbReference type="PROSITE" id="PS51112"/>
    </source>
</evidence>
<keyword evidence="3" id="KW-1185">Reference proteome</keyword>
<reference evidence="2 3" key="1">
    <citation type="submission" date="2016-10" db="EMBL/GenBank/DDBJ databases">
        <authorList>
            <person name="de Groot N.N."/>
        </authorList>
    </citation>
    <scope>NUCLEOTIDE SEQUENCE [LARGE SCALE GENOMIC DNA]</scope>
    <source>
        <strain evidence="2 3">DSM 7343</strain>
    </source>
</reference>
<dbReference type="Gene3D" id="3.30.1490.150">
    <property type="entry name" value="Hypothetical protein ph0010, domain 2"/>
    <property type="match status" value="1"/>
</dbReference>
<dbReference type="PANTHER" id="PTHR13016">
    <property type="entry name" value="AMMECR1 HOMOLOG"/>
    <property type="match status" value="1"/>
</dbReference>
<dbReference type="NCBIfam" id="TIGR04335">
    <property type="entry name" value="AmmeMemoSam_A"/>
    <property type="match status" value="1"/>
</dbReference>
<evidence type="ECO:0000313" key="3">
    <source>
        <dbReference type="Proteomes" id="UP000199409"/>
    </source>
</evidence>
<gene>
    <name evidence="2" type="ORF">SAMN05660420_01388</name>
</gene>
<proteinExistence type="predicted"/>
<dbReference type="Pfam" id="PF01871">
    <property type="entry name" value="AMMECR1"/>
    <property type="match status" value="1"/>
</dbReference>
<protein>
    <recommendedName>
        <fullName evidence="1">AMMECR1 domain-containing protein</fullName>
    </recommendedName>
</protein>
<dbReference type="OrthoDB" id="9782820at2"/>
<dbReference type="Gene3D" id="3.30.700.20">
    <property type="entry name" value="Hypothetical protein ph0010, domain 1"/>
    <property type="match status" value="1"/>
</dbReference>